<keyword evidence="4" id="KW-1185">Reference proteome</keyword>
<keyword evidence="1" id="KW-0812">Transmembrane</keyword>
<dbReference type="OrthoDB" id="7837485at2"/>
<proteinExistence type="predicted"/>
<dbReference type="PANTHER" id="PTHR36509">
    <property type="entry name" value="BLL3101 PROTEIN"/>
    <property type="match status" value="1"/>
</dbReference>
<reference evidence="3 4" key="1">
    <citation type="submission" date="2015-05" db="EMBL/GenBank/DDBJ databases">
        <title>Draft genome sequence of Microvirga vignae strain BR3299, a novel nitrogen fixing bacteria isolated from Brazil semi-aired region.</title>
        <authorList>
            <person name="Zilli J.E."/>
            <person name="Passos S.R."/>
            <person name="Leite J."/>
            <person name="Baldani J.I."/>
            <person name="Xavier G.R."/>
            <person name="Rumjaneck N.G."/>
            <person name="Simoes-Araujo J.L."/>
        </authorList>
    </citation>
    <scope>NUCLEOTIDE SEQUENCE [LARGE SCALE GENOMIC DNA]</scope>
    <source>
        <strain evidence="3 4">BR3299</strain>
    </source>
</reference>
<dbReference type="InterPro" id="IPR037049">
    <property type="entry name" value="DUF1214_C_sf"/>
</dbReference>
<dbReference type="EMBL" id="LCYG01000032">
    <property type="protein sequence ID" value="KLK92805.1"/>
    <property type="molecule type" value="Genomic_DNA"/>
</dbReference>
<evidence type="ECO:0000256" key="1">
    <source>
        <dbReference type="SAM" id="Phobius"/>
    </source>
</evidence>
<dbReference type="STRING" id="1225564.AA309_13800"/>
<keyword evidence="1" id="KW-1133">Transmembrane helix</keyword>
<gene>
    <name evidence="3" type="ORF">AA309_13800</name>
</gene>
<dbReference type="InterPro" id="IPR012038">
    <property type="entry name" value="UCP009471"/>
</dbReference>
<feature type="transmembrane region" description="Helical" evidence="1">
    <location>
        <begin position="20"/>
        <end position="41"/>
    </location>
</feature>
<organism evidence="3 4">
    <name type="scientific">Microvirga vignae</name>
    <dbReference type="NCBI Taxonomy" id="1225564"/>
    <lineage>
        <taxon>Bacteria</taxon>
        <taxon>Pseudomonadati</taxon>
        <taxon>Pseudomonadota</taxon>
        <taxon>Alphaproteobacteria</taxon>
        <taxon>Hyphomicrobiales</taxon>
        <taxon>Methylobacteriaceae</taxon>
        <taxon>Microvirga</taxon>
    </lineage>
</organism>
<dbReference type="PIRSF" id="PIRSF009471">
    <property type="entry name" value="UCP009471"/>
    <property type="match status" value="1"/>
</dbReference>
<dbReference type="InterPro" id="IPR010621">
    <property type="entry name" value="DUF1214"/>
</dbReference>
<protein>
    <recommendedName>
        <fullName evidence="2">DUF1214 domain-containing protein</fullName>
    </recommendedName>
</protein>
<dbReference type="PATRIC" id="fig|1225564.3.peg.3617"/>
<evidence type="ECO:0000259" key="2">
    <source>
        <dbReference type="Pfam" id="PF06742"/>
    </source>
</evidence>
<dbReference type="RefSeq" id="WP_047189647.1">
    <property type="nucleotide sequence ID" value="NZ_LCYG01000032.1"/>
</dbReference>
<comment type="caution">
    <text evidence="3">The sequence shown here is derived from an EMBL/GenBank/DDBJ whole genome shotgun (WGS) entry which is preliminary data.</text>
</comment>
<evidence type="ECO:0000313" key="3">
    <source>
        <dbReference type="EMBL" id="KLK92805.1"/>
    </source>
</evidence>
<dbReference type="Proteomes" id="UP000035489">
    <property type="component" value="Unassembled WGS sequence"/>
</dbReference>
<accession>A0A0H1RC88</accession>
<sequence>MHALMPVSKPVTTRIVPTAVLIVYALLLALGLGLGSTYLILNGDPPFGRLRIGPWTAWPALGSADADPYMRAILAQRGAVPLAIGEGLGFTAVTDSEGRPLDSACTYRVGSVAPTARLWTFSIYDQNGQLPKTELGRSSFTSAEILRDQQDQFTIALSRSLQDGNWLQLPGSGNFSIVLRLYDTPGAAGTGLNESVFPAIRRVECGA</sequence>
<name>A0A0H1RC88_9HYPH</name>
<evidence type="ECO:0000313" key="4">
    <source>
        <dbReference type="Proteomes" id="UP000035489"/>
    </source>
</evidence>
<feature type="domain" description="DUF1214" evidence="2">
    <location>
        <begin position="87"/>
        <end position="184"/>
    </location>
</feature>
<dbReference type="AlphaFoldDB" id="A0A0H1RC88"/>
<dbReference type="PANTHER" id="PTHR36509:SF2">
    <property type="entry name" value="BLL3101 PROTEIN"/>
    <property type="match status" value="1"/>
</dbReference>
<dbReference type="Pfam" id="PF06742">
    <property type="entry name" value="DUF1214"/>
    <property type="match status" value="1"/>
</dbReference>
<keyword evidence="1" id="KW-0472">Membrane</keyword>
<dbReference type="SUPFAM" id="SSF160935">
    <property type="entry name" value="VPA0735-like"/>
    <property type="match status" value="1"/>
</dbReference>
<dbReference type="Gene3D" id="2.60.120.600">
    <property type="entry name" value="Domain of unknown function DUF1214, C-terminal domain"/>
    <property type="match status" value="1"/>
</dbReference>